<dbReference type="Proteomes" id="UP000192920">
    <property type="component" value="Unassembled WGS sequence"/>
</dbReference>
<name>A0A1Y6C187_9NEIS</name>
<protein>
    <submittedName>
        <fullName evidence="1">Uncharacterized protein</fullName>
    </submittedName>
</protein>
<keyword evidence="2" id="KW-1185">Reference proteome</keyword>
<reference evidence="2" key="1">
    <citation type="submission" date="2017-04" db="EMBL/GenBank/DDBJ databases">
        <authorList>
            <person name="Varghese N."/>
            <person name="Submissions S."/>
        </authorList>
    </citation>
    <scope>NUCLEOTIDE SEQUENCE [LARGE SCALE GENOMIC DNA]</scope>
    <source>
        <strain evidence="2">DSM 22618</strain>
    </source>
</reference>
<dbReference type="EMBL" id="FXAG01000017">
    <property type="protein sequence ID" value="SMF38945.1"/>
    <property type="molecule type" value="Genomic_DNA"/>
</dbReference>
<evidence type="ECO:0000313" key="2">
    <source>
        <dbReference type="Proteomes" id="UP000192920"/>
    </source>
</evidence>
<dbReference type="AlphaFoldDB" id="A0A1Y6C187"/>
<dbReference type="RefSeq" id="WP_085277080.1">
    <property type="nucleotide sequence ID" value="NZ_FXAG01000017.1"/>
</dbReference>
<organism evidence="1 2">
    <name type="scientific">Pseudogulbenkiania subflava DSM 22618</name>
    <dbReference type="NCBI Taxonomy" id="1123014"/>
    <lineage>
        <taxon>Bacteria</taxon>
        <taxon>Pseudomonadati</taxon>
        <taxon>Pseudomonadota</taxon>
        <taxon>Betaproteobacteria</taxon>
        <taxon>Neisseriales</taxon>
        <taxon>Chromobacteriaceae</taxon>
        <taxon>Pseudogulbenkiania</taxon>
    </lineage>
</organism>
<accession>A0A1Y6C187</accession>
<proteinExistence type="predicted"/>
<gene>
    <name evidence="1" type="ORF">SAMN02745746_02949</name>
</gene>
<sequence>MSMQYGVQRYALTRPWAKRVGQLFSQPGSVTLAEDGVGELVGRELARVAQVYGEADGVPEAELVLALAYGYHVRHGRLIAEFDAGLARALAHTRLPSHLPDTLILPAEAFFLQVSGEASGGAFIRHRPADRQLDLVLVEAAFSGQGTNWWQVPEPLWTLTVNYPGELAPQLDGVPAPWRPLLESVLNGFAMMTQPKVTLEAVWEEGSTAEWVVAATHPTCPKTRQKGRGALLKAGFIEVTRCQVPELPGLDGVVNSAGYWRRQALGDDKSRSRLVWVAPR</sequence>
<evidence type="ECO:0000313" key="1">
    <source>
        <dbReference type="EMBL" id="SMF38945.1"/>
    </source>
</evidence>